<evidence type="ECO:0000256" key="6">
    <source>
        <dbReference type="ARBA" id="ARBA00023136"/>
    </source>
</evidence>
<comment type="similarity">
    <text evidence="2 7">Belongs to the major facilitator superfamily. Proton-dependent oligopeptide transporter (POT/PTR) (TC 2.A.17) family.</text>
</comment>
<dbReference type="PROSITE" id="PS01023">
    <property type="entry name" value="PTR2_2"/>
    <property type="match status" value="1"/>
</dbReference>
<evidence type="ECO:0000256" key="4">
    <source>
        <dbReference type="ARBA" id="ARBA00022692"/>
    </source>
</evidence>
<keyword evidence="3 7" id="KW-0813">Transport</keyword>
<feature type="compositionally biased region" description="Basic and acidic residues" evidence="8">
    <location>
        <begin position="25"/>
        <end position="43"/>
    </location>
</feature>
<organism evidence="10 11">
    <name type="scientific">Capronia epimyces CBS 606.96</name>
    <dbReference type="NCBI Taxonomy" id="1182542"/>
    <lineage>
        <taxon>Eukaryota</taxon>
        <taxon>Fungi</taxon>
        <taxon>Dikarya</taxon>
        <taxon>Ascomycota</taxon>
        <taxon>Pezizomycotina</taxon>
        <taxon>Eurotiomycetes</taxon>
        <taxon>Chaetothyriomycetidae</taxon>
        <taxon>Chaetothyriales</taxon>
        <taxon>Herpotrichiellaceae</taxon>
        <taxon>Capronia</taxon>
    </lineage>
</organism>
<evidence type="ECO:0000256" key="7">
    <source>
        <dbReference type="RuleBase" id="RU003755"/>
    </source>
</evidence>
<dbReference type="HOGENOM" id="CLU_004790_4_1_1"/>
<dbReference type="PANTHER" id="PTHR11654">
    <property type="entry name" value="OLIGOPEPTIDE TRANSPORTER-RELATED"/>
    <property type="match status" value="1"/>
</dbReference>
<keyword evidence="6 9" id="KW-0472">Membrane</keyword>
<dbReference type="InterPro" id="IPR000109">
    <property type="entry name" value="POT_fam"/>
</dbReference>
<evidence type="ECO:0000256" key="3">
    <source>
        <dbReference type="ARBA" id="ARBA00022448"/>
    </source>
</evidence>
<dbReference type="GO" id="GO:0005886">
    <property type="term" value="C:plasma membrane"/>
    <property type="evidence" value="ECO:0007669"/>
    <property type="project" value="UniProtKB-ARBA"/>
</dbReference>
<dbReference type="FunFam" id="1.20.1250.20:FF:000085">
    <property type="entry name" value="MFS peptide transporter Ptr2"/>
    <property type="match status" value="1"/>
</dbReference>
<accession>W9YJQ2</accession>
<evidence type="ECO:0000256" key="1">
    <source>
        <dbReference type="ARBA" id="ARBA00004141"/>
    </source>
</evidence>
<feature type="transmembrane region" description="Helical" evidence="9">
    <location>
        <begin position="257"/>
        <end position="276"/>
    </location>
</feature>
<dbReference type="RefSeq" id="XP_007730863.1">
    <property type="nucleotide sequence ID" value="XM_007732673.1"/>
</dbReference>
<keyword evidence="5 9" id="KW-1133">Transmembrane helix</keyword>
<evidence type="ECO:0000313" key="11">
    <source>
        <dbReference type="Proteomes" id="UP000019478"/>
    </source>
</evidence>
<dbReference type="InterPro" id="IPR036259">
    <property type="entry name" value="MFS_trans_sf"/>
</dbReference>
<comment type="subcellular location">
    <subcellularLocation>
        <location evidence="1 7">Membrane</location>
        <topology evidence="1 7">Multi-pass membrane protein</topology>
    </subcellularLocation>
</comment>
<dbReference type="OrthoDB" id="8904098at2759"/>
<dbReference type="InterPro" id="IPR018456">
    <property type="entry name" value="PTR2_symporter_CS"/>
</dbReference>
<feature type="transmembrane region" description="Helical" evidence="9">
    <location>
        <begin position="424"/>
        <end position="442"/>
    </location>
</feature>
<dbReference type="Gene3D" id="1.20.1250.20">
    <property type="entry name" value="MFS general substrate transporter like domains"/>
    <property type="match status" value="1"/>
</dbReference>
<sequence length="646" mass="71642">MSSGAANPESAEIAKANVPPVPESLDEKQPQHFHKDETLHTSDSDISADLLVGPNGEQYPTDEELKTLRRTQGHVPMIIYTIGIIECCERFAYYGTIVVFNNYINWPLPEGSKTGAGGTDGQAGALGYGTQAATGLTLFSSFFSYVTPMLGGWLADTYWGRYKTINVAIGLATFGHIIILISAIPGVIEKSTTAMGIFCLGLIFFGMGVGFFKCNISPLVAEQYEMEHPRAVVFTEKSGERVIHDPVMTIARIYMRYYFLINVGALAGQISMIFYLEKYVGFWLAYLLPTILFLFTPAIMIFCRKRYVKRPPTGSVLSKSFHLLGFALKRNWSFNPKKLLNRVRSDAFWESAKPSNVAVKPSWMTFDDAWVDEICRGLSACAVFVFLPIYWLSYSQMTNNLVTQAGTLKLNGLPNDLVQNLDPIALLILIPICDKFVYPLLLRAGIRFTPLKKITAGFGVGSASMVVAALIQHYIYVKSPCGKHATNGDCIAERGPPDLSVWVQTPAYVLIALAEIFTSITGLEYAFTKAPKNMRSFITGLFWFTNAFSSAIGQAFVPLAKDPLFIWLYVIIACLSFVAMFVFWFTFKKLDAEEDALNALPESTYKGRKGSVVDVDVEALRQEQIRQDKIRKAQGLARGSVDVSSK</sequence>
<name>W9YJQ2_9EURO</name>
<evidence type="ECO:0000256" key="8">
    <source>
        <dbReference type="SAM" id="MobiDB-lite"/>
    </source>
</evidence>
<feature type="transmembrane region" description="Helical" evidence="9">
    <location>
        <begin position="507"/>
        <end position="528"/>
    </location>
</feature>
<evidence type="ECO:0000256" key="5">
    <source>
        <dbReference type="ARBA" id="ARBA00022989"/>
    </source>
</evidence>
<dbReference type="eggNOG" id="KOG1237">
    <property type="taxonomic scope" value="Eukaryota"/>
</dbReference>
<dbReference type="Pfam" id="PF00854">
    <property type="entry name" value="PTR2"/>
    <property type="match status" value="1"/>
</dbReference>
<dbReference type="STRING" id="1182542.W9YJQ2"/>
<dbReference type="GeneID" id="19166663"/>
<feature type="transmembrane region" description="Helical" evidence="9">
    <location>
        <begin position="566"/>
        <end position="587"/>
    </location>
</feature>
<feature type="region of interest" description="Disordered" evidence="8">
    <location>
        <begin position="1"/>
        <end position="47"/>
    </location>
</feature>
<dbReference type="Proteomes" id="UP000019478">
    <property type="component" value="Unassembled WGS sequence"/>
</dbReference>
<feature type="transmembrane region" description="Helical" evidence="9">
    <location>
        <begin position="167"/>
        <end position="188"/>
    </location>
</feature>
<keyword evidence="4 7" id="KW-0812">Transmembrane</keyword>
<evidence type="ECO:0000256" key="9">
    <source>
        <dbReference type="SAM" id="Phobius"/>
    </source>
</evidence>
<keyword evidence="11" id="KW-1185">Reference proteome</keyword>
<dbReference type="SUPFAM" id="SSF103473">
    <property type="entry name" value="MFS general substrate transporter"/>
    <property type="match status" value="1"/>
</dbReference>
<evidence type="ECO:0000313" key="10">
    <source>
        <dbReference type="EMBL" id="EXJ89466.1"/>
    </source>
</evidence>
<dbReference type="AlphaFoldDB" id="W9YJQ2"/>
<reference evidence="10 11" key="1">
    <citation type="submission" date="2013-03" db="EMBL/GenBank/DDBJ databases">
        <title>The Genome Sequence of Capronia epimyces CBS 606.96.</title>
        <authorList>
            <consortium name="The Broad Institute Genomics Platform"/>
            <person name="Cuomo C."/>
            <person name="de Hoog S."/>
            <person name="Gorbushina A."/>
            <person name="Walker B."/>
            <person name="Young S.K."/>
            <person name="Zeng Q."/>
            <person name="Gargeya S."/>
            <person name="Fitzgerald M."/>
            <person name="Haas B."/>
            <person name="Abouelleil A."/>
            <person name="Allen A.W."/>
            <person name="Alvarado L."/>
            <person name="Arachchi H.M."/>
            <person name="Berlin A.M."/>
            <person name="Chapman S.B."/>
            <person name="Gainer-Dewar J."/>
            <person name="Goldberg J."/>
            <person name="Griggs A."/>
            <person name="Gujja S."/>
            <person name="Hansen M."/>
            <person name="Howarth C."/>
            <person name="Imamovic A."/>
            <person name="Ireland A."/>
            <person name="Larimer J."/>
            <person name="McCowan C."/>
            <person name="Murphy C."/>
            <person name="Pearson M."/>
            <person name="Poon T.W."/>
            <person name="Priest M."/>
            <person name="Roberts A."/>
            <person name="Saif S."/>
            <person name="Shea T."/>
            <person name="Sisk P."/>
            <person name="Sykes S."/>
            <person name="Wortman J."/>
            <person name="Nusbaum C."/>
            <person name="Birren B."/>
        </authorList>
    </citation>
    <scope>NUCLEOTIDE SEQUENCE [LARGE SCALE GENOMIC DNA]</scope>
    <source>
        <strain evidence="10 11">CBS 606.96</strain>
    </source>
</reference>
<dbReference type="EMBL" id="AMGY01000002">
    <property type="protein sequence ID" value="EXJ89466.1"/>
    <property type="molecule type" value="Genomic_DNA"/>
</dbReference>
<evidence type="ECO:0000256" key="2">
    <source>
        <dbReference type="ARBA" id="ARBA00005982"/>
    </source>
</evidence>
<feature type="transmembrane region" description="Helical" evidence="9">
    <location>
        <begin position="282"/>
        <end position="303"/>
    </location>
</feature>
<gene>
    <name evidence="10" type="ORF">A1O3_02533</name>
</gene>
<feature type="transmembrane region" description="Helical" evidence="9">
    <location>
        <begin position="194"/>
        <end position="212"/>
    </location>
</feature>
<comment type="caution">
    <text evidence="10">The sequence shown here is derived from an EMBL/GenBank/DDBJ whole genome shotgun (WGS) entry which is preliminary data.</text>
</comment>
<feature type="transmembrane region" description="Helical" evidence="9">
    <location>
        <begin position="454"/>
        <end position="475"/>
    </location>
</feature>
<proteinExistence type="inferred from homology"/>
<protein>
    <submittedName>
        <fullName evidence="10">POT family proton-dependent oligopeptide transporter</fullName>
    </submittedName>
</protein>
<feature type="transmembrane region" description="Helical" evidence="9">
    <location>
        <begin position="540"/>
        <end position="560"/>
    </location>
</feature>
<dbReference type="GO" id="GO:0071916">
    <property type="term" value="F:dipeptide transmembrane transporter activity"/>
    <property type="evidence" value="ECO:0007669"/>
    <property type="project" value="UniProtKB-ARBA"/>
</dbReference>
<feature type="transmembrane region" description="Helical" evidence="9">
    <location>
        <begin position="374"/>
        <end position="392"/>
    </location>
</feature>
<feature type="transmembrane region" description="Helical" evidence="9">
    <location>
        <begin position="136"/>
        <end position="155"/>
    </location>
</feature>